<name>A0A060HPE1_9ARCH</name>
<evidence type="ECO:0000313" key="2">
    <source>
        <dbReference type="Proteomes" id="UP000027093"/>
    </source>
</evidence>
<keyword evidence="2" id="KW-1185">Reference proteome</keyword>
<proteinExistence type="predicted"/>
<organism evidence="1 2">
    <name type="scientific">Nitrososphaera viennensis EN76</name>
    <dbReference type="NCBI Taxonomy" id="926571"/>
    <lineage>
        <taxon>Archaea</taxon>
        <taxon>Nitrososphaerota</taxon>
        <taxon>Nitrososphaeria</taxon>
        <taxon>Nitrososphaerales</taxon>
        <taxon>Nitrososphaeraceae</taxon>
        <taxon>Nitrososphaera</taxon>
    </lineage>
</organism>
<reference evidence="1 2" key="1">
    <citation type="journal article" date="2014" name="Int. J. Syst. Evol. Microbiol.">
        <title>Nitrososphaera viennensis gen. nov., sp. nov., an aerobic and mesophilic, ammonia-oxidizing archaeon from soil and a member of the archaeal phylum Thaumarchaeota.</title>
        <authorList>
            <person name="Stieglmeier M."/>
            <person name="Klingl A."/>
            <person name="Alves R.J."/>
            <person name="Rittmann S.K."/>
            <person name="Melcher M."/>
            <person name="Leisch N."/>
            <person name="Schleper C."/>
        </authorList>
    </citation>
    <scope>NUCLEOTIDE SEQUENCE [LARGE SCALE GENOMIC DNA]</scope>
    <source>
        <strain evidence="1">EN76</strain>
    </source>
</reference>
<sequence>MAFIVTCMLSRRGPTKAKLKFPYLNSW</sequence>
<accession>A0A060HPE1</accession>
<dbReference type="STRING" id="926571.NVIE_0882"/>
<dbReference type="EMBL" id="CP007536">
    <property type="protein sequence ID" value="AIC15082.1"/>
    <property type="molecule type" value="Genomic_DNA"/>
</dbReference>
<gene>
    <name evidence="1" type="ORF">NVIE_0882</name>
</gene>
<dbReference type="Proteomes" id="UP000027093">
    <property type="component" value="Chromosome"/>
</dbReference>
<evidence type="ECO:0000313" key="1">
    <source>
        <dbReference type="EMBL" id="AIC15082.1"/>
    </source>
</evidence>
<protein>
    <submittedName>
        <fullName evidence="1">Uncharacterized protein</fullName>
    </submittedName>
</protein>
<dbReference type="HOGENOM" id="CLU_3414460_0_0_2"/>
<dbReference type="KEGG" id="nvn:NVIE_0882"/>
<dbReference type="AlphaFoldDB" id="A0A060HPE1"/>